<dbReference type="InterPro" id="IPR000944">
    <property type="entry name" value="Tscrpt_reg_Rrf2"/>
</dbReference>
<organism evidence="2 3">
    <name type="scientific">Calditerrivibrio nitroreducens (strain DSM 19672 / NBRC 101217 / Yu37-1)</name>
    <dbReference type="NCBI Taxonomy" id="768670"/>
    <lineage>
        <taxon>Bacteria</taxon>
        <taxon>Pseudomonadati</taxon>
        <taxon>Deferribacterota</taxon>
        <taxon>Deferribacteres</taxon>
        <taxon>Deferribacterales</taxon>
        <taxon>Calditerrivibrionaceae</taxon>
    </lineage>
</organism>
<dbReference type="HOGENOM" id="CLU_107144_0_1_0"/>
<dbReference type="eggNOG" id="COG1959">
    <property type="taxonomic scope" value="Bacteria"/>
</dbReference>
<dbReference type="PANTHER" id="PTHR33221">
    <property type="entry name" value="WINGED HELIX-TURN-HELIX TRANSCRIPTIONAL REGULATOR, RRF2 FAMILY"/>
    <property type="match status" value="1"/>
</dbReference>
<dbReference type="GO" id="GO:0003700">
    <property type="term" value="F:DNA-binding transcription factor activity"/>
    <property type="evidence" value="ECO:0007669"/>
    <property type="project" value="TreeGrafter"/>
</dbReference>
<keyword evidence="1" id="KW-0238">DNA-binding</keyword>
<dbReference type="STRING" id="768670.Calni_0618"/>
<dbReference type="Pfam" id="PF02082">
    <property type="entry name" value="Rrf2"/>
    <property type="match status" value="1"/>
</dbReference>
<dbReference type="PROSITE" id="PS51197">
    <property type="entry name" value="HTH_RRF2_2"/>
    <property type="match status" value="1"/>
</dbReference>
<evidence type="ECO:0000256" key="1">
    <source>
        <dbReference type="ARBA" id="ARBA00023125"/>
    </source>
</evidence>
<keyword evidence="3" id="KW-1185">Reference proteome</keyword>
<dbReference type="InterPro" id="IPR036390">
    <property type="entry name" value="WH_DNA-bd_sf"/>
</dbReference>
<dbReference type="NCBIfam" id="TIGR00738">
    <property type="entry name" value="rrf2_super"/>
    <property type="match status" value="1"/>
</dbReference>
<dbReference type="InterPro" id="IPR036388">
    <property type="entry name" value="WH-like_DNA-bd_sf"/>
</dbReference>
<reference key="1">
    <citation type="submission" date="2010-11" db="EMBL/GenBank/DDBJ databases">
        <title>The complete genome of chromosome of Calditerrivibrio nitroreducens DSM 19672.</title>
        <authorList>
            <consortium name="US DOE Joint Genome Institute (JGI-PGF)"/>
            <person name="Lucas S."/>
            <person name="Copeland A."/>
            <person name="Lapidus A."/>
            <person name="Bruce D."/>
            <person name="Goodwin L."/>
            <person name="Pitluck S."/>
            <person name="Kyrpides N."/>
            <person name="Mavromatis K."/>
            <person name="Ivanova N."/>
            <person name="Mikhailova N."/>
            <person name="Zeytun A."/>
            <person name="Brettin T."/>
            <person name="Detter J.C."/>
            <person name="Tapia R."/>
            <person name="Han C."/>
            <person name="Land M."/>
            <person name="Hauser L."/>
            <person name="Markowitz V."/>
            <person name="Cheng J.-F."/>
            <person name="Hugenholtz P."/>
            <person name="Woyke T."/>
            <person name="Wu D."/>
            <person name="Spring S."/>
            <person name="Schroeder M."/>
            <person name="Brambilla E."/>
            <person name="Klenk H.-P."/>
            <person name="Eisen J.A."/>
        </authorList>
    </citation>
    <scope>NUCLEOTIDE SEQUENCE [LARGE SCALE GENOMIC DNA]</scope>
    <source>
        <strain>DSM 19672</strain>
    </source>
</reference>
<proteinExistence type="predicted"/>
<sequence length="137" mass="15595" precursor="true">MKITTKSRYAIRAIFAMIALGGDKEPVSIKKISDFEDISIKYLEQLFTKLRKNKIVKSVRGTLGGYIFAKPLNEITLRDIVYSMDGPIKPVDCIDSNGCEKSSVCAVNWVWFGLKKDIDNYLERITLQRMKDIHFGA</sequence>
<dbReference type="GO" id="GO:0003677">
    <property type="term" value="F:DNA binding"/>
    <property type="evidence" value="ECO:0007669"/>
    <property type="project" value="UniProtKB-KW"/>
</dbReference>
<protein>
    <submittedName>
        <fullName evidence="2">Transcriptional regulator, BadM/Rrf2 family</fullName>
    </submittedName>
</protein>
<dbReference type="Proteomes" id="UP000007039">
    <property type="component" value="Chromosome"/>
</dbReference>
<dbReference type="SUPFAM" id="SSF46785">
    <property type="entry name" value="Winged helix' DNA-binding domain"/>
    <property type="match status" value="1"/>
</dbReference>
<dbReference type="AlphaFoldDB" id="E4TFR2"/>
<gene>
    <name evidence="2" type="ordered locus">Calni_0618</name>
</gene>
<dbReference type="KEGG" id="cni:Calni_0618"/>
<name>E4TFR2_CALNY</name>
<dbReference type="OrthoDB" id="9808360at2"/>
<accession>E4TFR2</accession>
<dbReference type="PANTHER" id="PTHR33221:SF5">
    <property type="entry name" value="HTH-TYPE TRANSCRIPTIONAL REGULATOR ISCR"/>
    <property type="match status" value="1"/>
</dbReference>
<dbReference type="Gene3D" id="1.10.10.10">
    <property type="entry name" value="Winged helix-like DNA-binding domain superfamily/Winged helix DNA-binding domain"/>
    <property type="match status" value="1"/>
</dbReference>
<dbReference type="EMBL" id="CP002347">
    <property type="protein sequence ID" value="ADR18530.1"/>
    <property type="molecule type" value="Genomic_DNA"/>
</dbReference>
<evidence type="ECO:0000313" key="3">
    <source>
        <dbReference type="Proteomes" id="UP000007039"/>
    </source>
</evidence>
<dbReference type="GO" id="GO:0005829">
    <property type="term" value="C:cytosol"/>
    <property type="evidence" value="ECO:0007669"/>
    <property type="project" value="TreeGrafter"/>
</dbReference>
<reference evidence="2 3" key="2">
    <citation type="journal article" date="2011" name="Stand. Genomic Sci.">
        <title>Complete genome sequence of Calditerrivibrio nitroreducens type strain (Yu37-1).</title>
        <authorList>
            <person name="Pitluck S."/>
            <person name="Sikorski J."/>
            <person name="Zeytun A."/>
            <person name="Lapidus A."/>
            <person name="Nolan M."/>
            <person name="Lucas S."/>
            <person name="Hammon N."/>
            <person name="Deshpande S."/>
            <person name="Cheng J.F."/>
            <person name="Tapia R."/>
            <person name="Han C."/>
            <person name="Goodwin L."/>
            <person name="Liolios K."/>
            <person name="Pagani I."/>
            <person name="Ivanova N."/>
            <person name="Mavromatis K."/>
            <person name="Pati A."/>
            <person name="Chen A."/>
            <person name="Palaniappan K."/>
            <person name="Hauser L."/>
            <person name="Chang Y.J."/>
            <person name="Jeffries C.D."/>
            <person name="Detter J.C."/>
            <person name="Brambilla E."/>
            <person name="Djao O.D."/>
            <person name="Rohde M."/>
            <person name="Spring S."/>
            <person name="Goker M."/>
            <person name="Woyke T."/>
            <person name="Bristow J."/>
            <person name="Eisen J.A."/>
            <person name="Markowitz V."/>
            <person name="Hugenholtz P."/>
            <person name="Kyrpides N.C."/>
            <person name="Klenk H.P."/>
            <person name="Land M."/>
        </authorList>
    </citation>
    <scope>NUCLEOTIDE SEQUENCE [LARGE SCALE GENOMIC DNA]</scope>
    <source>
        <strain evidence="3">DSM 19672 / NBRC 101217 / Yu37-1</strain>
    </source>
</reference>
<dbReference type="RefSeq" id="WP_013450743.1">
    <property type="nucleotide sequence ID" value="NC_014758.1"/>
</dbReference>
<evidence type="ECO:0000313" key="2">
    <source>
        <dbReference type="EMBL" id="ADR18530.1"/>
    </source>
</evidence>